<protein>
    <recommendedName>
        <fullName evidence="1">Enhancer of yellow 2 transcription factor</fullName>
    </recommendedName>
</protein>
<dbReference type="InterPro" id="IPR018783">
    <property type="entry name" value="TF_ENY2"/>
</dbReference>
<comment type="subcellular location">
    <subcellularLocation>
        <location evidence="1">Nucleus</location>
        <location evidence="1">Nucleoplasm</location>
    </subcellularLocation>
</comment>
<dbReference type="GO" id="GO:0071819">
    <property type="term" value="C:DUBm complex"/>
    <property type="evidence" value="ECO:0007669"/>
    <property type="project" value="UniProtKB-UniRule"/>
</dbReference>
<dbReference type="PANTHER" id="PTHR12514">
    <property type="entry name" value="ENHANCER OF YELLOW 2 TRANSCRIPTION FACTOR"/>
    <property type="match status" value="1"/>
</dbReference>
<keyword evidence="1" id="KW-0539">Nucleus</keyword>
<keyword evidence="1" id="KW-0509">mRNA transport</keyword>
<dbReference type="GO" id="GO:0070390">
    <property type="term" value="C:transcription export complex 2"/>
    <property type="evidence" value="ECO:0007669"/>
    <property type="project" value="UniProtKB-UniRule"/>
</dbReference>
<reference evidence="2" key="1">
    <citation type="submission" date="2022-01" db="EMBL/GenBank/DDBJ databases">
        <authorList>
            <person name="King R."/>
        </authorList>
    </citation>
    <scope>NUCLEOTIDE SEQUENCE</scope>
</reference>
<dbReference type="Gene3D" id="1.10.246.140">
    <property type="match status" value="1"/>
</dbReference>
<keyword evidence="1" id="KW-0156">Chromatin regulator</keyword>
<keyword evidence="1" id="KW-0813">Transport</keyword>
<dbReference type="GO" id="GO:0003713">
    <property type="term" value="F:transcription coactivator activity"/>
    <property type="evidence" value="ECO:0007669"/>
    <property type="project" value="UniProtKB-UniRule"/>
</dbReference>
<dbReference type="GO" id="GO:0006406">
    <property type="term" value="P:mRNA export from nucleus"/>
    <property type="evidence" value="ECO:0007669"/>
    <property type="project" value="UniProtKB-UniRule"/>
</dbReference>
<keyword evidence="3" id="KW-1185">Reference proteome</keyword>
<comment type="similarity">
    <text evidence="1">Belongs to the ENY2 family.</text>
</comment>
<keyword evidence="1" id="KW-0010">Activator</keyword>
<dbReference type="GO" id="GO:0015031">
    <property type="term" value="P:protein transport"/>
    <property type="evidence" value="ECO:0007669"/>
    <property type="project" value="UniProtKB-KW"/>
</dbReference>
<gene>
    <name evidence="1" type="primary">e(y)2</name>
    <name evidence="2" type="ORF">CEUTPL_LOCUS68</name>
</gene>
<comment type="subunit">
    <text evidence="1">Component of the nuclear pore complex (NPC)-associated TREX-2 complex (transcription and export complex 2). Component of the SAGA transcription coactivator-HAT complex. Within the SAGA complex, participates to a subcomplex of SAGA called the DUB module (deubiquitination module).</text>
</comment>
<keyword evidence="1" id="KW-0805">Transcription regulation</keyword>
<dbReference type="AlphaFoldDB" id="A0A9N9M882"/>
<dbReference type="GO" id="GO:0005643">
    <property type="term" value="C:nuclear pore"/>
    <property type="evidence" value="ECO:0007669"/>
    <property type="project" value="UniProtKB-UniRule"/>
</dbReference>
<keyword evidence="1" id="KW-0804">Transcription</keyword>
<comment type="function">
    <text evidence="1">Involved in mRNA export coupled transcription activation by association with both the TREX-2 and the SAGA complexes. The transcription regulatory histone acetylation (HAT) complex SAGA is a multiprotein complex that activates transcription by remodeling chromatin and mediating histone acetylation and deubiquitination. Within the SAGA complex, participates to a subcomplex that specifically deubiquitinates histones. The SAGA complex is recruited to specific gene promoters by activators, where it is required for transcription. The TREX-2 complex functions in docking export-competent ribonucleoprotein particles (mRNPs) to the nuclear entrance of the nuclear pore complex (nuclear basket). TREX-2 participates in mRNA export and accurate chromatin positioning in the nucleus by tethering genes to the nuclear periphery.</text>
</comment>
<dbReference type="InterPro" id="IPR038212">
    <property type="entry name" value="TF_EnY2_sf"/>
</dbReference>
<accession>A0A9N9M882</accession>
<dbReference type="Proteomes" id="UP001152799">
    <property type="component" value="Chromosome 1"/>
</dbReference>
<dbReference type="EMBL" id="OU892277">
    <property type="protein sequence ID" value="CAG9759315.1"/>
    <property type="molecule type" value="Genomic_DNA"/>
</dbReference>
<keyword evidence="1" id="KW-0811">Translocation</keyword>
<evidence type="ECO:0000256" key="1">
    <source>
        <dbReference type="HAMAP-Rule" id="MF_03046"/>
    </source>
</evidence>
<sequence>MADENESRVNIHLDVNNGLERVTELIETRLVESGWKDEVRLACQKLLIENKDSKVDDLIEVLTPKARAMVPDSVKKDLLNEITAILSNMEKAGYTKTLENK</sequence>
<organism evidence="2 3">
    <name type="scientific">Ceutorhynchus assimilis</name>
    <name type="common">cabbage seed weevil</name>
    <dbReference type="NCBI Taxonomy" id="467358"/>
    <lineage>
        <taxon>Eukaryota</taxon>
        <taxon>Metazoa</taxon>
        <taxon>Ecdysozoa</taxon>
        <taxon>Arthropoda</taxon>
        <taxon>Hexapoda</taxon>
        <taxon>Insecta</taxon>
        <taxon>Pterygota</taxon>
        <taxon>Neoptera</taxon>
        <taxon>Endopterygota</taxon>
        <taxon>Coleoptera</taxon>
        <taxon>Polyphaga</taxon>
        <taxon>Cucujiformia</taxon>
        <taxon>Curculionidae</taxon>
        <taxon>Ceutorhynchinae</taxon>
        <taxon>Ceutorhynchus</taxon>
    </lineage>
</organism>
<dbReference type="Pfam" id="PF10163">
    <property type="entry name" value="EnY2"/>
    <property type="match status" value="1"/>
</dbReference>
<evidence type="ECO:0000313" key="2">
    <source>
        <dbReference type="EMBL" id="CAG9759315.1"/>
    </source>
</evidence>
<name>A0A9N9M882_9CUCU</name>
<proteinExistence type="inferred from homology"/>
<dbReference type="GO" id="GO:0006325">
    <property type="term" value="P:chromatin organization"/>
    <property type="evidence" value="ECO:0007669"/>
    <property type="project" value="UniProtKB-KW"/>
</dbReference>
<keyword evidence="1" id="KW-0653">Protein transport</keyword>
<evidence type="ECO:0000313" key="3">
    <source>
        <dbReference type="Proteomes" id="UP001152799"/>
    </source>
</evidence>
<dbReference type="OrthoDB" id="6221744at2759"/>
<dbReference type="GO" id="GO:0005654">
    <property type="term" value="C:nucleoplasm"/>
    <property type="evidence" value="ECO:0007669"/>
    <property type="project" value="UniProtKB-SubCell"/>
</dbReference>
<dbReference type="HAMAP" id="MF_03046">
    <property type="entry name" value="ENY2_Sus1"/>
    <property type="match status" value="1"/>
</dbReference>
<dbReference type="GO" id="GO:0000124">
    <property type="term" value="C:SAGA complex"/>
    <property type="evidence" value="ECO:0007669"/>
    <property type="project" value="UniProtKB-UniRule"/>
</dbReference>
<dbReference type="GO" id="GO:0006368">
    <property type="term" value="P:transcription elongation by RNA polymerase II"/>
    <property type="evidence" value="ECO:0007669"/>
    <property type="project" value="UniProtKB-UniRule"/>
</dbReference>